<dbReference type="Gene3D" id="3.30.1490.330">
    <property type="match status" value="1"/>
</dbReference>
<dbReference type="InterPro" id="IPR005494">
    <property type="entry name" value="GSPS_pre-ATP-grasp-like_dom"/>
</dbReference>
<dbReference type="GO" id="GO:0046872">
    <property type="term" value="F:metal ion binding"/>
    <property type="evidence" value="ECO:0007669"/>
    <property type="project" value="UniProtKB-KW"/>
</dbReference>
<proteinExistence type="predicted"/>
<dbReference type="Proteomes" id="UP000309676">
    <property type="component" value="Unassembled WGS sequence"/>
</dbReference>
<dbReference type="GO" id="GO:0005524">
    <property type="term" value="F:ATP binding"/>
    <property type="evidence" value="ECO:0007669"/>
    <property type="project" value="UniProtKB-KW"/>
</dbReference>
<dbReference type="OrthoDB" id="9765517at2"/>
<evidence type="ECO:0000256" key="5">
    <source>
        <dbReference type="ARBA" id="ARBA00022842"/>
    </source>
</evidence>
<dbReference type="Pfam" id="PF03738">
    <property type="entry name" value="GSP_synth"/>
    <property type="match status" value="1"/>
</dbReference>
<dbReference type="RefSeq" id="WP_138197161.1">
    <property type="nucleotide sequence ID" value="NZ_VCIW01000021.1"/>
</dbReference>
<dbReference type="AlphaFoldDB" id="A0A5R9G9Q1"/>
<protein>
    <submittedName>
        <fullName evidence="7">Glutathionylspermidine synthase family protein</fullName>
    </submittedName>
</protein>
<gene>
    <name evidence="7" type="ORF">FE782_25345</name>
</gene>
<evidence type="ECO:0000259" key="6">
    <source>
        <dbReference type="Pfam" id="PF03738"/>
    </source>
</evidence>
<dbReference type="EMBL" id="VCIW01000021">
    <property type="protein sequence ID" value="TLS49443.1"/>
    <property type="molecule type" value="Genomic_DNA"/>
</dbReference>
<evidence type="ECO:0000256" key="3">
    <source>
        <dbReference type="ARBA" id="ARBA00022741"/>
    </source>
</evidence>
<evidence type="ECO:0000313" key="7">
    <source>
        <dbReference type="EMBL" id="TLS49443.1"/>
    </source>
</evidence>
<keyword evidence="4" id="KW-0067">ATP-binding</keyword>
<name>A0A5R9G9Q1_9BACL</name>
<evidence type="ECO:0000256" key="1">
    <source>
        <dbReference type="ARBA" id="ARBA00022598"/>
    </source>
</evidence>
<dbReference type="SUPFAM" id="SSF56059">
    <property type="entry name" value="Glutathione synthetase ATP-binding domain-like"/>
    <property type="match status" value="1"/>
</dbReference>
<keyword evidence="1" id="KW-0436">Ligase</keyword>
<feature type="domain" description="Glutathionylspermidine synthase pre-ATP-grasp-like" evidence="6">
    <location>
        <begin position="22"/>
        <end position="414"/>
    </location>
</feature>
<dbReference type="InterPro" id="IPR016185">
    <property type="entry name" value="PreATP-grasp_dom_sf"/>
</dbReference>
<keyword evidence="5" id="KW-0460">Magnesium</keyword>
<accession>A0A5R9G9Q1</accession>
<evidence type="ECO:0000256" key="2">
    <source>
        <dbReference type="ARBA" id="ARBA00022723"/>
    </source>
</evidence>
<sequence>MTNEAYALKRERLYGPLRASGAFPWETIDGEEYALADPVTISLRLRREIAEASERLGRVYAKVAGVVRESDDALLRQLGLPEATFAAVRLPMLSHAATVVGRFDFVETPDGVKMLEWNSDTPTSVVEAFRVNGDVCRALGRIDPNEGMASSIAGAFRAAVDAYRESGYSVDPNRIAFAALDWHEEDAGTTRYLLEAAGIGGRFVPLSSLRVYRDRLCALEEDGETHTPIDLLYRLHALEKLAEERDEDGYPTGAHALDLIARRRLALLNPPSAFIAQTKALQALIWSLHEQRTFFAREEHEAIRQYMLPTYMDNVFHGSAPYVRKPIFGREGGAVELFDADGVSEERDGETLYWDQPAVFQKRVELPRVRVRTLRGETEGRLLWGAFLIGGRPSAIVARIGGRITGNAAYFAPVALQE</sequence>
<dbReference type="GO" id="GO:0016874">
    <property type="term" value="F:ligase activity"/>
    <property type="evidence" value="ECO:0007669"/>
    <property type="project" value="UniProtKB-KW"/>
</dbReference>
<organism evidence="7 8">
    <name type="scientific">Paenibacillus antri</name>
    <dbReference type="NCBI Taxonomy" id="2582848"/>
    <lineage>
        <taxon>Bacteria</taxon>
        <taxon>Bacillati</taxon>
        <taxon>Bacillota</taxon>
        <taxon>Bacilli</taxon>
        <taxon>Bacillales</taxon>
        <taxon>Paenibacillaceae</taxon>
        <taxon>Paenibacillus</taxon>
    </lineage>
</organism>
<keyword evidence="8" id="KW-1185">Reference proteome</keyword>
<dbReference type="SUPFAM" id="SSF52440">
    <property type="entry name" value="PreATP-grasp domain"/>
    <property type="match status" value="1"/>
</dbReference>
<reference evidence="7 8" key="1">
    <citation type="submission" date="2019-05" db="EMBL/GenBank/DDBJ databases">
        <authorList>
            <person name="Narsing Rao M.P."/>
            <person name="Li W.J."/>
        </authorList>
    </citation>
    <scope>NUCLEOTIDE SEQUENCE [LARGE SCALE GENOMIC DNA]</scope>
    <source>
        <strain evidence="7 8">SYSU_K30003</strain>
    </source>
</reference>
<evidence type="ECO:0000313" key="8">
    <source>
        <dbReference type="Proteomes" id="UP000309676"/>
    </source>
</evidence>
<comment type="caution">
    <text evidence="7">The sequence shown here is derived from an EMBL/GenBank/DDBJ whole genome shotgun (WGS) entry which is preliminary data.</text>
</comment>
<keyword evidence="2" id="KW-0479">Metal-binding</keyword>
<keyword evidence="3" id="KW-0547">Nucleotide-binding</keyword>
<evidence type="ECO:0000256" key="4">
    <source>
        <dbReference type="ARBA" id="ARBA00022840"/>
    </source>
</evidence>